<comment type="subcellular location">
    <subcellularLocation>
        <location evidence="1">Membrane</location>
        <topology evidence="1">Multi-pass membrane protein</topology>
    </subcellularLocation>
</comment>
<evidence type="ECO:0000256" key="13">
    <source>
        <dbReference type="SAM" id="Phobius"/>
    </source>
</evidence>
<dbReference type="Pfam" id="PF00106">
    <property type="entry name" value="adh_short"/>
    <property type="match status" value="1"/>
</dbReference>
<sequence length="329" mass="36466">MEIWVLYLILFVQAVLFILYFTGMWDVVMFFQVLLRVFLHVLWSFISCFLPAKRKSLRGQRALVTGAASGIGRLTAINLAKEGCKLVIWDVNTDGLKAVAEEIKALGAEVHYYVCDLCKREMIYEVADKVKKEVGDIDILMNNAGVVSGKKLLMCSDEEITRTFEVNALAHYWTIKSFLPHMLEKNQGHIVSTASVAGHFGLVRCVDYCGSKFAAVGLMDALRQEVYAMGKTGIHFTTICPSFISTGMFEGVKLKYPSLPGLQVLSPQSVADSIVDAVKRNKIMLLIPFLANVSLFAKGILPTKASDLLLHFLGADVAMDTFVGRQKKP</sequence>
<feature type="transmembrane region" description="Helical" evidence="13">
    <location>
        <begin position="29"/>
        <end position="52"/>
    </location>
</feature>
<gene>
    <name evidence="15" type="primary">LOC116294925</name>
</gene>
<keyword evidence="5 13" id="KW-1133">Transmembrane helix</keyword>
<organism evidence="14 15">
    <name type="scientific">Actinia tenebrosa</name>
    <name type="common">Australian red waratah sea anemone</name>
    <dbReference type="NCBI Taxonomy" id="6105"/>
    <lineage>
        <taxon>Eukaryota</taxon>
        <taxon>Metazoa</taxon>
        <taxon>Cnidaria</taxon>
        <taxon>Anthozoa</taxon>
        <taxon>Hexacorallia</taxon>
        <taxon>Actiniaria</taxon>
        <taxon>Actiniidae</taxon>
        <taxon>Actinia</taxon>
    </lineage>
</organism>
<dbReference type="RefSeq" id="XP_031558477.1">
    <property type="nucleotide sequence ID" value="XM_031702617.1"/>
</dbReference>
<dbReference type="PRINTS" id="PR00080">
    <property type="entry name" value="SDRFAMILY"/>
</dbReference>
<evidence type="ECO:0000256" key="5">
    <source>
        <dbReference type="ARBA" id="ARBA00022989"/>
    </source>
</evidence>
<evidence type="ECO:0000256" key="3">
    <source>
        <dbReference type="ARBA" id="ARBA00022692"/>
    </source>
</evidence>
<dbReference type="PROSITE" id="PS00061">
    <property type="entry name" value="ADH_SHORT"/>
    <property type="match status" value="1"/>
</dbReference>
<dbReference type="PANTHER" id="PTHR24322">
    <property type="entry name" value="PKSB"/>
    <property type="match status" value="1"/>
</dbReference>
<keyword evidence="6" id="KW-0560">Oxidoreductase</keyword>
<keyword evidence="7" id="KW-0443">Lipid metabolism</keyword>
<evidence type="ECO:0000256" key="12">
    <source>
        <dbReference type="RuleBase" id="RU000363"/>
    </source>
</evidence>
<reference evidence="15" key="1">
    <citation type="submission" date="2025-08" db="UniProtKB">
        <authorList>
            <consortium name="RefSeq"/>
        </authorList>
    </citation>
    <scope>IDENTIFICATION</scope>
    <source>
        <tissue evidence="15">Tentacle</tissue>
    </source>
</reference>
<dbReference type="KEGG" id="aten:116294925"/>
<dbReference type="AlphaFoldDB" id="A0A6P8I0S1"/>
<keyword evidence="8 13" id="KW-0472">Membrane</keyword>
<dbReference type="GeneID" id="116294925"/>
<proteinExistence type="inferred from homology"/>
<dbReference type="GO" id="GO:0052650">
    <property type="term" value="F:all-trans-retinol dehydrogenase (NADP+) activity"/>
    <property type="evidence" value="ECO:0007669"/>
    <property type="project" value="UniProtKB-ARBA"/>
</dbReference>
<dbReference type="InParanoid" id="A0A6P8I0S1"/>
<dbReference type="GO" id="GO:0016020">
    <property type="term" value="C:membrane"/>
    <property type="evidence" value="ECO:0007669"/>
    <property type="project" value="UniProtKB-SubCell"/>
</dbReference>
<dbReference type="FunFam" id="3.40.50.720:FF:000131">
    <property type="entry name" value="Short-chain dehydrogenase/reductase 3"/>
    <property type="match status" value="1"/>
</dbReference>
<keyword evidence="3 13" id="KW-0812">Transmembrane</keyword>
<comment type="function">
    <text evidence="9">Catalyzes the reduction of all-trans-retinal to all-trans-retinol in the presence of NADPH.</text>
</comment>
<dbReference type="CDD" id="cd05339">
    <property type="entry name" value="17beta-HSDXI-like_SDR_c"/>
    <property type="match status" value="1"/>
</dbReference>
<dbReference type="PANTHER" id="PTHR24322:SF736">
    <property type="entry name" value="RETINOL DEHYDROGENASE 10"/>
    <property type="match status" value="1"/>
</dbReference>
<evidence type="ECO:0000256" key="10">
    <source>
        <dbReference type="ARBA" id="ARBA00068717"/>
    </source>
</evidence>
<dbReference type="InterPro" id="IPR020904">
    <property type="entry name" value="Sc_DH/Rdtase_CS"/>
</dbReference>
<evidence type="ECO:0000256" key="9">
    <source>
        <dbReference type="ARBA" id="ARBA00059620"/>
    </source>
</evidence>
<dbReference type="SUPFAM" id="SSF51735">
    <property type="entry name" value="NAD(P)-binding Rossmann-fold domains"/>
    <property type="match status" value="1"/>
</dbReference>
<dbReference type="OrthoDB" id="10253736at2759"/>
<keyword evidence="4" id="KW-0521">NADP</keyword>
<evidence type="ECO:0000313" key="15">
    <source>
        <dbReference type="RefSeq" id="XP_031558477.1"/>
    </source>
</evidence>
<dbReference type="Proteomes" id="UP000515163">
    <property type="component" value="Unplaced"/>
</dbReference>
<evidence type="ECO:0000256" key="11">
    <source>
        <dbReference type="ARBA" id="ARBA00082544"/>
    </source>
</evidence>
<feature type="transmembrane region" description="Helical" evidence="13">
    <location>
        <begin position="5"/>
        <end position="23"/>
    </location>
</feature>
<evidence type="ECO:0000256" key="7">
    <source>
        <dbReference type="ARBA" id="ARBA00023098"/>
    </source>
</evidence>
<accession>A0A6P8I0S1</accession>
<comment type="similarity">
    <text evidence="2 12">Belongs to the short-chain dehydrogenases/reductases (SDR) family.</text>
</comment>
<evidence type="ECO:0000256" key="2">
    <source>
        <dbReference type="ARBA" id="ARBA00006484"/>
    </source>
</evidence>
<keyword evidence="14" id="KW-1185">Reference proteome</keyword>
<evidence type="ECO:0000256" key="1">
    <source>
        <dbReference type="ARBA" id="ARBA00004141"/>
    </source>
</evidence>
<evidence type="ECO:0000313" key="14">
    <source>
        <dbReference type="Proteomes" id="UP000515163"/>
    </source>
</evidence>
<dbReference type="PRINTS" id="PR00081">
    <property type="entry name" value="GDHRDH"/>
</dbReference>
<evidence type="ECO:0000256" key="8">
    <source>
        <dbReference type="ARBA" id="ARBA00023136"/>
    </source>
</evidence>
<name>A0A6P8I0S1_ACTTE</name>
<dbReference type="InterPro" id="IPR036291">
    <property type="entry name" value="NAD(P)-bd_dom_sf"/>
</dbReference>
<evidence type="ECO:0000256" key="6">
    <source>
        <dbReference type="ARBA" id="ARBA00023002"/>
    </source>
</evidence>
<dbReference type="Gene3D" id="3.40.50.720">
    <property type="entry name" value="NAD(P)-binding Rossmann-like Domain"/>
    <property type="match status" value="1"/>
</dbReference>
<protein>
    <recommendedName>
        <fullName evidence="10">Short-chain dehydrogenase/reductase 3</fullName>
    </recommendedName>
    <alternativeName>
        <fullName evidence="11">Retinal short-chain dehydrogenase/reductase 1</fullName>
    </alternativeName>
</protein>
<evidence type="ECO:0000256" key="4">
    <source>
        <dbReference type="ARBA" id="ARBA00022857"/>
    </source>
</evidence>
<dbReference type="InterPro" id="IPR002347">
    <property type="entry name" value="SDR_fam"/>
</dbReference>